<keyword evidence="10" id="KW-0812">Transmembrane</keyword>
<keyword evidence="3" id="KW-0378">Hydrolase</keyword>
<feature type="binding site" evidence="8">
    <location>
        <position position="226"/>
    </location>
    <ligand>
        <name>substrate</name>
    </ligand>
</feature>
<evidence type="ECO:0000256" key="6">
    <source>
        <dbReference type="ARBA" id="ARBA00023316"/>
    </source>
</evidence>
<keyword evidence="13" id="KW-0645">Protease</keyword>
<dbReference type="InterPro" id="IPR001967">
    <property type="entry name" value="Peptidase_S11_N"/>
</dbReference>
<dbReference type="InterPro" id="IPR018044">
    <property type="entry name" value="Peptidase_S11"/>
</dbReference>
<evidence type="ECO:0000256" key="10">
    <source>
        <dbReference type="SAM" id="Phobius"/>
    </source>
</evidence>
<evidence type="ECO:0000256" key="9">
    <source>
        <dbReference type="RuleBase" id="RU004016"/>
    </source>
</evidence>
<evidence type="ECO:0000256" key="11">
    <source>
        <dbReference type="SAM" id="SignalP"/>
    </source>
</evidence>
<accession>A0A9D1KZB0</accession>
<evidence type="ECO:0000256" key="8">
    <source>
        <dbReference type="PIRSR" id="PIRSR618044-2"/>
    </source>
</evidence>
<reference evidence="13" key="1">
    <citation type="submission" date="2020-10" db="EMBL/GenBank/DDBJ databases">
        <authorList>
            <person name="Gilroy R."/>
        </authorList>
    </citation>
    <scope>NUCLEOTIDE SEQUENCE</scope>
    <source>
        <strain evidence="13">CHK195-11698</strain>
    </source>
</reference>
<keyword evidence="13" id="KW-0121">Carboxypeptidase</keyword>
<name>A0A9D1KZB0_9FIRM</name>
<dbReference type="AlphaFoldDB" id="A0A9D1KZB0"/>
<feature type="active site" evidence="7">
    <location>
        <position position="114"/>
    </location>
</feature>
<keyword evidence="4" id="KW-0133">Cell shape</keyword>
<keyword evidence="5" id="KW-0573">Peptidoglycan synthesis</keyword>
<protein>
    <submittedName>
        <fullName evidence="13">D-alanyl-D-alanine carboxypeptidase</fullName>
    </submittedName>
</protein>
<dbReference type="GO" id="GO:0009002">
    <property type="term" value="F:serine-type D-Ala-D-Ala carboxypeptidase activity"/>
    <property type="evidence" value="ECO:0007669"/>
    <property type="project" value="InterPro"/>
</dbReference>
<proteinExistence type="inferred from homology"/>
<evidence type="ECO:0000256" key="7">
    <source>
        <dbReference type="PIRSR" id="PIRSR618044-1"/>
    </source>
</evidence>
<dbReference type="PRINTS" id="PR00725">
    <property type="entry name" value="DADACBPTASE1"/>
</dbReference>
<gene>
    <name evidence="13" type="ORF">IAD15_04765</name>
</gene>
<organism evidence="13 14">
    <name type="scientific">Candidatus Fimiplasma intestinipullorum</name>
    <dbReference type="NCBI Taxonomy" id="2840825"/>
    <lineage>
        <taxon>Bacteria</taxon>
        <taxon>Bacillati</taxon>
        <taxon>Bacillota</taxon>
        <taxon>Clostridia</taxon>
        <taxon>Eubacteriales</taxon>
        <taxon>Candidatus Fimiplasma</taxon>
    </lineage>
</organism>
<dbReference type="Gene3D" id="3.40.710.10">
    <property type="entry name" value="DD-peptidase/beta-lactamase superfamily"/>
    <property type="match status" value="1"/>
</dbReference>
<dbReference type="GO" id="GO:0071555">
    <property type="term" value="P:cell wall organization"/>
    <property type="evidence" value="ECO:0007669"/>
    <property type="project" value="UniProtKB-KW"/>
</dbReference>
<feature type="signal peptide" evidence="11">
    <location>
        <begin position="1"/>
        <end position="24"/>
    </location>
</feature>
<dbReference type="GO" id="GO:0006508">
    <property type="term" value="P:proteolysis"/>
    <property type="evidence" value="ECO:0007669"/>
    <property type="project" value="InterPro"/>
</dbReference>
<reference evidence="13" key="2">
    <citation type="journal article" date="2021" name="PeerJ">
        <title>Extensive microbial diversity within the chicken gut microbiome revealed by metagenomics and culture.</title>
        <authorList>
            <person name="Gilroy R."/>
            <person name="Ravi A."/>
            <person name="Getino M."/>
            <person name="Pursley I."/>
            <person name="Horton D.L."/>
            <person name="Alikhan N.F."/>
            <person name="Baker D."/>
            <person name="Gharbi K."/>
            <person name="Hall N."/>
            <person name="Watson M."/>
            <person name="Adriaenssens E.M."/>
            <person name="Foster-Nyarko E."/>
            <person name="Jarju S."/>
            <person name="Secka A."/>
            <person name="Antonio M."/>
            <person name="Oren A."/>
            <person name="Chaudhuri R.R."/>
            <person name="La Ragione R."/>
            <person name="Hildebrand F."/>
            <person name="Pallen M.J."/>
        </authorList>
    </citation>
    <scope>NUCLEOTIDE SEQUENCE</scope>
    <source>
        <strain evidence="13">CHK195-11698</strain>
    </source>
</reference>
<evidence type="ECO:0000256" key="1">
    <source>
        <dbReference type="ARBA" id="ARBA00007164"/>
    </source>
</evidence>
<dbReference type="InterPro" id="IPR012338">
    <property type="entry name" value="Beta-lactam/transpept-like"/>
</dbReference>
<evidence type="ECO:0000256" key="4">
    <source>
        <dbReference type="ARBA" id="ARBA00022960"/>
    </source>
</evidence>
<comment type="caution">
    <text evidence="13">The sequence shown here is derived from an EMBL/GenBank/DDBJ whole genome shotgun (WGS) entry which is preliminary data.</text>
</comment>
<evidence type="ECO:0000313" key="13">
    <source>
        <dbReference type="EMBL" id="HIU13363.1"/>
    </source>
</evidence>
<dbReference type="PANTHER" id="PTHR21581:SF26">
    <property type="entry name" value="D-ALANYL-D-ALANINE ENDOPEPTIDASE"/>
    <property type="match status" value="1"/>
</dbReference>
<feature type="active site" description="Acyl-ester intermediate" evidence="7">
    <location>
        <position position="56"/>
    </location>
</feature>
<dbReference type="SUPFAM" id="SSF56601">
    <property type="entry name" value="beta-lactamase/transpeptidase-like"/>
    <property type="match status" value="1"/>
</dbReference>
<dbReference type="Proteomes" id="UP000824175">
    <property type="component" value="Unassembled WGS sequence"/>
</dbReference>
<dbReference type="Pfam" id="PF00768">
    <property type="entry name" value="Peptidase_S11"/>
    <property type="match status" value="1"/>
</dbReference>
<evidence type="ECO:0000313" key="14">
    <source>
        <dbReference type="Proteomes" id="UP000824175"/>
    </source>
</evidence>
<evidence type="ECO:0000256" key="3">
    <source>
        <dbReference type="ARBA" id="ARBA00022801"/>
    </source>
</evidence>
<dbReference type="EMBL" id="DVMJ01000040">
    <property type="protein sequence ID" value="HIU13363.1"/>
    <property type="molecule type" value="Genomic_DNA"/>
</dbReference>
<keyword evidence="10" id="KW-1133">Transmembrane helix</keyword>
<keyword evidence="10" id="KW-0472">Membrane</keyword>
<dbReference type="PANTHER" id="PTHR21581">
    <property type="entry name" value="D-ALANYL-D-ALANINE CARBOXYPEPTIDASE"/>
    <property type="match status" value="1"/>
</dbReference>
<dbReference type="GO" id="GO:0009252">
    <property type="term" value="P:peptidoglycan biosynthetic process"/>
    <property type="evidence" value="ECO:0007669"/>
    <property type="project" value="UniProtKB-KW"/>
</dbReference>
<feature type="transmembrane region" description="Helical" evidence="10">
    <location>
        <begin position="367"/>
        <end position="389"/>
    </location>
</feature>
<evidence type="ECO:0000259" key="12">
    <source>
        <dbReference type="Pfam" id="PF00768"/>
    </source>
</evidence>
<dbReference type="GO" id="GO:0008360">
    <property type="term" value="P:regulation of cell shape"/>
    <property type="evidence" value="ECO:0007669"/>
    <property type="project" value="UniProtKB-KW"/>
</dbReference>
<keyword evidence="2 11" id="KW-0732">Signal</keyword>
<keyword evidence="6" id="KW-0961">Cell wall biogenesis/degradation</keyword>
<feature type="chain" id="PRO_5039169925" evidence="11">
    <location>
        <begin position="25"/>
        <end position="402"/>
    </location>
</feature>
<feature type="active site" description="Proton acceptor" evidence="7">
    <location>
        <position position="59"/>
    </location>
</feature>
<feature type="domain" description="Peptidase S11 D-alanyl-D-alanine carboxypeptidase A N-terminal" evidence="12">
    <location>
        <begin position="29"/>
        <end position="255"/>
    </location>
</feature>
<evidence type="ECO:0000256" key="5">
    <source>
        <dbReference type="ARBA" id="ARBA00022984"/>
    </source>
</evidence>
<evidence type="ECO:0000256" key="2">
    <source>
        <dbReference type="ARBA" id="ARBA00022729"/>
    </source>
</evidence>
<sequence>MIKRLGMILMTMVMVFLAPVTCLADDSKEPAYVVMDANTGVILESQHADEKYYPASTTKILTIALALEYGNLDQTVVLDEHVRDRVEWDCSDAEMYPGEEVRLRDLIAAASLWSANEACNGIAQLIDGSQEAFVNRMNQKVSELGLQNTHFVTTNGLHDPEHYTTASDLAQLIRYCIGVQGFRYWLSLDTYTIPKTNQHVERELKQLNPLLQKDSAYYIDGIQCAKTGFTDQAGNCMVAYYEKEGQGLIVVVLNEHDTLTRTTHIHDLFTNTLANSQYIKVERSLYEEMLQPLQAQYLTLDGALQFHETSSLSGFTLPDDQTYQLEWSSANVLVGNQSHLGDIHVLVDGTEIGSVAVYSQGFVVSSIAFTCFLEGVSIVLLSGVLLYIASGRIQSRHQIGSH</sequence>
<comment type="similarity">
    <text evidence="1 9">Belongs to the peptidase S11 family.</text>
</comment>